<dbReference type="SUPFAM" id="SSF53335">
    <property type="entry name" value="S-adenosyl-L-methionine-dependent methyltransferases"/>
    <property type="match status" value="1"/>
</dbReference>
<dbReference type="InterPro" id="IPR000241">
    <property type="entry name" value="RlmKL-like_Mtase"/>
</dbReference>
<gene>
    <name evidence="5" type="ORF">DNHGIG_03120</name>
</gene>
<dbReference type="InterPro" id="IPR054170">
    <property type="entry name" value="RlmL_1st"/>
</dbReference>
<dbReference type="GO" id="GO:0070043">
    <property type="term" value="F:rRNA (guanine-N7-)-methyltransferase activity"/>
    <property type="evidence" value="ECO:0007669"/>
    <property type="project" value="TreeGrafter"/>
</dbReference>
<keyword evidence="2" id="KW-0808">Transferase</keyword>
<dbReference type="PROSITE" id="PS51165">
    <property type="entry name" value="THUMP"/>
    <property type="match status" value="1"/>
</dbReference>
<proteinExistence type="predicted"/>
<dbReference type="Gene3D" id="3.30.2130.30">
    <property type="match status" value="1"/>
</dbReference>
<dbReference type="SMART" id="SM00981">
    <property type="entry name" value="THUMP"/>
    <property type="match status" value="1"/>
</dbReference>
<dbReference type="PANTHER" id="PTHR47313:SF1">
    <property type="entry name" value="RIBOSOMAL RNA LARGE SUBUNIT METHYLTRANSFERASE K_L"/>
    <property type="match status" value="1"/>
</dbReference>
<protein>
    <submittedName>
        <fullName evidence="5">RNA methyltransferase</fullName>
    </submittedName>
</protein>
<dbReference type="Pfam" id="PF22020">
    <property type="entry name" value="RlmL_1st"/>
    <property type="match status" value="1"/>
</dbReference>
<dbReference type="EMBL" id="BOQE01000001">
    <property type="protein sequence ID" value="GIM44763.1"/>
    <property type="molecule type" value="Genomic_DNA"/>
</dbReference>
<accession>A0AAV4LAM0</accession>
<evidence type="ECO:0000259" key="4">
    <source>
        <dbReference type="PROSITE" id="PS51165"/>
    </source>
</evidence>
<keyword evidence="6" id="KW-1185">Reference proteome</keyword>
<reference evidence="5" key="1">
    <citation type="journal article" date="2023" name="Int. J. Syst. Evol. Microbiol.">
        <title>Collibacillus ludicampi gen. nov., sp. nov., a new soil bacterium of the family Alicyclobacillaceae.</title>
        <authorList>
            <person name="Jojima T."/>
            <person name="Ioku Y."/>
            <person name="Fukuta Y."/>
            <person name="Shirasaka N."/>
            <person name="Matsumura Y."/>
            <person name="Mori M."/>
        </authorList>
    </citation>
    <scope>NUCLEOTIDE SEQUENCE</scope>
    <source>
        <strain evidence="5">TP075</strain>
    </source>
</reference>
<dbReference type="InterPro" id="IPR004114">
    <property type="entry name" value="THUMP_dom"/>
</dbReference>
<comment type="caution">
    <text evidence="5">The sequence shown here is derived from an EMBL/GenBank/DDBJ whole genome shotgun (WGS) entry which is preliminary data.</text>
</comment>
<dbReference type="InterPro" id="IPR002052">
    <property type="entry name" value="DNA_methylase_N6_adenine_CS"/>
</dbReference>
<evidence type="ECO:0000256" key="3">
    <source>
        <dbReference type="PROSITE-ProRule" id="PRU00529"/>
    </source>
</evidence>
<evidence type="ECO:0000256" key="2">
    <source>
        <dbReference type="ARBA" id="ARBA00022679"/>
    </source>
</evidence>
<organism evidence="5 6">
    <name type="scientific">Collibacillus ludicampi</name>
    <dbReference type="NCBI Taxonomy" id="2771369"/>
    <lineage>
        <taxon>Bacteria</taxon>
        <taxon>Bacillati</taxon>
        <taxon>Bacillota</taxon>
        <taxon>Bacilli</taxon>
        <taxon>Bacillales</taxon>
        <taxon>Alicyclobacillaceae</taxon>
        <taxon>Collibacillus</taxon>
    </lineage>
</organism>
<dbReference type="AlphaFoldDB" id="A0AAV4LAM0"/>
<dbReference type="FunFam" id="3.30.2130.30:FF:000001">
    <property type="entry name" value="Ribosomal RNA large subunit methyltransferase K/L"/>
    <property type="match status" value="1"/>
</dbReference>
<feature type="domain" description="THUMP" evidence="4">
    <location>
        <begin position="46"/>
        <end position="156"/>
    </location>
</feature>
<dbReference type="CDD" id="cd11715">
    <property type="entry name" value="THUMP_AdoMetMT"/>
    <property type="match status" value="1"/>
</dbReference>
<dbReference type="PROSITE" id="PS01261">
    <property type="entry name" value="UPF0020"/>
    <property type="match status" value="1"/>
</dbReference>
<sequence>MMAKIELIATAPMGLEAIVAREVRELGYDDVSVDNGKVTFIGDEAAICRANLWLRTADRVLVKMGEFRATTFEELFEQTKALPWPDWLPEDAEFPVNGKSHKSQLSSVPACQGIVKKAIVEKMKQRYRHEWFQETGPRYTIEVSLLKDIATLTIDTSGPGLHKRGYRKLAAAAPLKETLAAAMILLSRWRPDRPLVDPFCGSGTIPIEAALIGRNIAPGLEREFAAEKWPILSHKLWQQCRQEAYDLAKRTLPLEIIGSDIDEQVLSLARHSAKCAGLSHVVQFANLPANRMKAEGEYGCIITNPPYGERLGEKTEVETIYRELGQFCRKLETWSFFILTSHFYFEQLFGRRADKKRKLYNGRIECNLYQFFGPLPPRSQQMSLQQMKEETAEG</sequence>
<dbReference type="Pfam" id="PF01170">
    <property type="entry name" value="UPF0020"/>
    <property type="match status" value="1"/>
</dbReference>
<dbReference type="PANTHER" id="PTHR47313">
    <property type="entry name" value="RIBOSOMAL RNA LARGE SUBUNIT METHYLTRANSFERASE K/L"/>
    <property type="match status" value="1"/>
</dbReference>
<dbReference type="Gene3D" id="3.40.50.150">
    <property type="entry name" value="Vaccinia Virus protein VP39"/>
    <property type="match status" value="1"/>
</dbReference>
<keyword evidence="1 5" id="KW-0489">Methyltransferase</keyword>
<evidence type="ECO:0000256" key="1">
    <source>
        <dbReference type="ARBA" id="ARBA00022603"/>
    </source>
</evidence>
<evidence type="ECO:0000313" key="5">
    <source>
        <dbReference type="EMBL" id="GIM44763.1"/>
    </source>
</evidence>
<dbReference type="GO" id="GO:0008990">
    <property type="term" value="F:rRNA (guanine-N2-)-methyltransferase activity"/>
    <property type="evidence" value="ECO:0007669"/>
    <property type="project" value="TreeGrafter"/>
</dbReference>
<dbReference type="InterPro" id="IPR053943">
    <property type="entry name" value="RlmKL-like_Mtase_CS"/>
</dbReference>
<dbReference type="Proteomes" id="UP001057291">
    <property type="component" value="Unassembled WGS sequence"/>
</dbReference>
<dbReference type="GO" id="GO:0003723">
    <property type="term" value="F:RNA binding"/>
    <property type="evidence" value="ECO:0007669"/>
    <property type="project" value="UniProtKB-UniRule"/>
</dbReference>
<name>A0AAV4LAM0_9BACL</name>
<dbReference type="PROSITE" id="PS00092">
    <property type="entry name" value="N6_MTASE"/>
    <property type="match status" value="1"/>
</dbReference>
<dbReference type="Pfam" id="PF02926">
    <property type="entry name" value="THUMP"/>
    <property type="match status" value="1"/>
</dbReference>
<evidence type="ECO:0000313" key="6">
    <source>
        <dbReference type="Proteomes" id="UP001057291"/>
    </source>
</evidence>
<dbReference type="InterPro" id="IPR029063">
    <property type="entry name" value="SAM-dependent_MTases_sf"/>
</dbReference>
<keyword evidence="3" id="KW-0694">RNA-binding</keyword>